<comment type="caution">
    <text evidence="6">The sequence shown here is derived from an EMBL/GenBank/DDBJ whole genome shotgun (WGS) entry which is preliminary data.</text>
</comment>
<evidence type="ECO:0000313" key="6">
    <source>
        <dbReference type="EMBL" id="KAJ4462860.1"/>
    </source>
</evidence>
<keyword evidence="7" id="KW-1185">Reference proteome</keyword>
<dbReference type="SUPFAM" id="SSF55257">
    <property type="entry name" value="RBP11-like subunits of RNA polymerase"/>
    <property type="match status" value="1"/>
</dbReference>
<keyword evidence="1 6" id="KW-0240">DNA-directed RNA polymerase</keyword>
<accession>A0ABQ8UZ72</accession>
<evidence type="ECO:0000313" key="7">
    <source>
        <dbReference type="Proteomes" id="UP001141327"/>
    </source>
</evidence>
<name>A0ABQ8UZ72_9EUKA</name>
<dbReference type="InterPro" id="IPR033898">
    <property type="entry name" value="RNAP_AC19"/>
</dbReference>
<comment type="similarity">
    <text evidence="3">Belongs to the archaeal Rpo11/eukaryotic RPB11/RPC19 RNA polymerase subunit family.</text>
</comment>
<dbReference type="InterPro" id="IPR036603">
    <property type="entry name" value="RBP11-like"/>
</dbReference>
<feature type="compositionally biased region" description="Polar residues" evidence="4">
    <location>
        <begin position="104"/>
        <end position="123"/>
    </location>
</feature>
<organism evidence="6 7">
    <name type="scientific">Paratrimastix pyriformis</name>
    <dbReference type="NCBI Taxonomy" id="342808"/>
    <lineage>
        <taxon>Eukaryota</taxon>
        <taxon>Metamonada</taxon>
        <taxon>Preaxostyla</taxon>
        <taxon>Paratrimastigidae</taxon>
        <taxon>Paratrimastix</taxon>
    </lineage>
</organism>
<dbReference type="InterPro" id="IPR009025">
    <property type="entry name" value="RBP11-like_dimer"/>
</dbReference>
<dbReference type="PANTHER" id="PTHR13946">
    <property type="entry name" value="DNA-DIRECTED RNA POLYMERASE I,II,III"/>
    <property type="match status" value="1"/>
</dbReference>
<evidence type="ECO:0000256" key="3">
    <source>
        <dbReference type="ARBA" id="ARBA00025751"/>
    </source>
</evidence>
<evidence type="ECO:0000256" key="2">
    <source>
        <dbReference type="ARBA" id="ARBA00023163"/>
    </source>
</evidence>
<feature type="region of interest" description="Disordered" evidence="4">
    <location>
        <begin position="100"/>
        <end position="123"/>
    </location>
</feature>
<dbReference type="Pfam" id="PF13656">
    <property type="entry name" value="RNA_pol_L_2"/>
    <property type="match status" value="1"/>
</dbReference>
<protein>
    <submittedName>
        <fullName evidence="6">DNA-directed RNA polymerase I and III subunit Rpc19</fullName>
    </submittedName>
</protein>
<keyword evidence="2" id="KW-0804">Transcription</keyword>
<dbReference type="InterPro" id="IPR022905">
    <property type="entry name" value="Rpo11-like"/>
</dbReference>
<dbReference type="HAMAP" id="MF_00261">
    <property type="entry name" value="RNApol_arch_Rpo11"/>
    <property type="match status" value="1"/>
</dbReference>
<proteinExistence type="inferred from homology"/>
<dbReference type="Proteomes" id="UP001141327">
    <property type="component" value="Unassembled WGS sequence"/>
</dbReference>
<dbReference type="EMBL" id="JAPMOS010000001">
    <property type="protein sequence ID" value="KAJ4462860.1"/>
    <property type="molecule type" value="Genomic_DNA"/>
</dbReference>
<dbReference type="Gene3D" id="3.30.1360.10">
    <property type="entry name" value="RNA polymerase, RBP11-like subunit"/>
    <property type="match status" value="1"/>
</dbReference>
<dbReference type="GO" id="GO:0000428">
    <property type="term" value="C:DNA-directed RNA polymerase complex"/>
    <property type="evidence" value="ECO:0007669"/>
    <property type="project" value="UniProtKB-KW"/>
</dbReference>
<reference evidence="6" key="1">
    <citation type="journal article" date="2022" name="bioRxiv">
        <title>Genomics of Preaxostyla Flagellates Illuminates Evolutionary Transitions and the Path Towards Mitochondrial Loss.</title>
        <authorList>
            <person name="Novak L.V.F."/>
            <person name="Treitli S.C."/>
            <person name="Pyrih J."/>
            <person name="Halakuc P."/>
            <person name="Pipaliya S.V."/>
            <person name="Vacek V."/>
            <person name="Brzon O."/>
            <person name="Soukal P."/>
            <person name="Eme L."/>
            <person name="Dacks J.B."/>
            <person name="Karnkowska A."/>
            <person name="Elias M."/>
            <person name="Hampl V."/>
        </authorList>
    </citation>
    <scope>NUCLEOTIDE SEQUENCE</scope>
    <source>
        <strain evidence="6">RCP-MX</strain>
    </source>
</reference>
<evidence type="ECO:0000259" key="5">
    <source>
        <dbReference type="Pfam" id="PF13656"/>
    </source>
</evidence>
<evidence type="ECO:0000256" key="1">
    <source>
        <dbReference type="ARBA" id="ARBA00022478"/>
    </source>
</evidence>
<gene>
    <name evidence="6" type="ORF">PAPYR_62</name>
</gene>
<sequence length="123" mass="13804">MQPPPPMTMIPDPADARNATFVFLQEDHTLGNALRYMLIKHPKTHFCGYSIPHPSEAKMHFRLQSSDPELSAKDLLHEGVDSLKEMLHHIDSEFTKELARFQAAQPTQTGPASQSQSAPIDKE</sequence>
<feature type="domain" description="DNA-directed RNA polymerase RBP11-like dimerisation" evidence="5">
    <location>
        <begin position="19"/>
        <end position="92"/>
    </location>
</feature>
<dbReference type="PANTHER" id="PTHR13946:SF28">
    <property type="entry name" value="DNA-DIRECTED RNA POLYMERASES I AND III SUBUNIT RPAC2"/>
    <property type="match status" value="1"/>
</dbReference>
<dbReference type="CDD" id="cd07029">
    <property type="entry name" value="RNAP_I_III_AC19"/>
    <property type="match status" value="1"/>
</dbReference>
<evidence type="ECO:0000256" key="4">
    <source>
        <dbReference type="SAM" id="MobiDB-lite"/>
    </source>
</evidence>